<reference evidence="1" key="1">
    <citation type="submission" date="2020-05" db="EMBL/GenBank/DDBJ databases">
        <title>Large-scale comparative analyses of tick genomes elucidate their genetic diversity and vector capacities.</title>
        <authorList>
            <person name="Jia N."/>
            <person name="Wang J."/>
            <person name="Shi W."/>
            <person name="Du L."/>
            <person name="Sun Y."/>
            <person name="Zhan W."/>
            <person name="Jiang J."/>
            <person name="Wang Q."/>
            <person name="Zhang B."/>
            <person name="Ji P."/>
            <person name="Sakyi L.B."/>
            <person name="Cui X."/>
            <person name="Yuan T."/>
            <person name="Jiang B."/>
            <person name="Yang W."/>
            <person name="Lam T.T.-Y."/>
            <person name="Chang Q."/>
            <person name="Ding S."/>
            <person name="Wang X."/>
            <person name="Zhu J."/>
            <person name="Ruan X."/>
            <person name="Zhao L."/>
            <person name="Wei J."/>
            <person name="Que T."/>
            <person name="Du C."/>
            <person name="Cheng J."/>
            <person name="Dai P."/>
            <person name="Han X."/>
            <person name="Huang E."/>
            <person name="Gao Y."/>
            <person name="Liu J."/>
            <person name="Shao H."/>
            <person name="Ye R."/>
            <person name="Li L."/>
            <person name="Wei W."/>
            <person name="Wang X."/>
            <person name="Wang C."/>
            <person name="Yang T."/>
            <person name="Huo Q."/>
            <person name="Li W."/>
            <person name="Guo W."/>
            <person name="Chen H."/>
            <person name="Zhou L."/>
            <person name="Ni X."/>
            <person name="Tian J."/>
            <person name="Zhou Y."/>
            <person name="Sheng Y."/>
            <person name="Liu T."/>
            <person name="Pan Y."/>
            <person name="Xia L."/>
            <person name="Li J."/>
            <person name="Zhao F."/>
            <person name="Cao W."/>
        </authorList>
    </citation>
    <scope>NUCLEOTIDE SEQUENCE</scope>
    <source>
        <strain evidence="1">Hyas-2018</strain>
    </source>
</reference>
<keyword evidence="2" id="KW-1185">Reference proteome</keyword>
<organism evidence="1 2">
    <name type="scientific">Hyalomma asiaticum</name>
    <name type="common">Tick</name>
    <dbReference type="NCBI Taxonomy" id="266040"/>
    <lineage>
        <taxon>Eukaryota</taxon>
        <taxon>Metazoa</taxon>
        <taxon>Ecdysozoa</taxon>
        <taxon>Arthropoda</taxon>
        <taxon>Chelicerata</taxon>
        <taxon>Arachnida</taxon>
        <taxon>Acari</taxon>
        <taxon>Parasitiformes</taxon>
        <taxon>Ixodida</taxon>
        <taxon>Ixodoidea</taxon>
        <taxon>Ixodidae</taxon>
        <taxon>Hyalomminae</taxon>
        <taxon>Hyalomma</taxon>
    </lineage>
</organism>
<sequence>MNAKTVVQLFSPAVTAELKYMKDQAGHSCDLEFASAELTITFMETIHKWFKRMDVSNLQQHIHRNVENARQSDDVNDVRLQWLANDFIGYIEELKIQSSAQNFLTKETHQALVFSTKSNVQYI</sequence>
<evidence type="ECO:0000313" key="1">
    <source>
        <dbReference type="EMBL" id="KAH6925226.1"/>
    </source>
</evidence>
<accession>A0ACB7RTU8</accession>
<gene>
    <name evidence="1" type="ORF">HPB50_002011</name>
</gene>
<proteinExistence type="predicted"/>
<protein>
    <submittedName>
        <fullName evidence="1">Uncharacterized protein</fullName>
    </submittedName>
</protein>
<comment type="caution">
    <text evidence="1">The sequence shown here is derived from an EMBL/GenBank/DDBJ whole genome shotgun (WGS) entry which is preliminary data.</text>
</comment>
<dbReference type="Proteomes" id="UP000821845">
    <property type="component" value="Chromosome 7"/>
</dbReference>
<dbReference type="EMBL" id="CM023487">
    <property type="protein sequence ID" value="KAH6925226.1"/>
    <property type="molecule type" value="Genomic_DNA"/>
</dbReference>
<evidence type="ECO:0000313" key="2">
    <source>
        <dbReference type="Proteomes" id="UP000821845"/>
    </source>
</evidence>
<name>A0ACB7RTU8_HYAAI</name>